<name>A0ABR2P793_9ROSI</name>
<evidence type="ECO:0000313" key="2">
    <source>
        <dbReference type="Proteomes" id="UP001396334"/>
    </source>
</evidence>
<keyword evidence="2" id="KW-1185">Reference proteome</keyword>
<dbReference type="PANTHER" id="PTHR12436:SF17">
    <property type="entry name" value="SAC3 FAMILY PROTEIN B"/>
    <property type="match status" value="1"/>
</dbReference>
<comment type="caution">
    <text evidence="1">The sequence shown here is derived from an EMBL/GenBank/DDBJ whole genome shotgun (WGS) entry which is preliminary data.</text>
</comment>
<proteinExistence type="predicted"/>
<organism evidence="1 2">
    <name type="scientific">Hibiscus sabdariffa</name>
    <name type="common">roselle</name>
    <dbReference type="NCBI Taxonomy" id="183260"/>
    <lineage>
        <taxon>Eukaryota</taxon>
        <taxon>Viridiplantae</taxon>
        <taxon>Streptophyta</taxon>
        <taxon>Embryophyta</taxon>
        <taxon>Tracheophyta</taxon>
        <taxon>Spermatophyta</taxon>
        <taxon>Magnoliopsida</taxon>
        <taxon>eudicotyledons</taxon>
        <taxon>Gunneridae</taxon>
        <taxon>Pentapetalae</taxon>
        <taxon>rosids</taxon>
        <taxon>malvids</taxon>
        <taxon>Malvales</taxon>
        <taxon>Malvaceae</taxon>
        <taxon>Malvoideae</taxon>
        <taxon>Hibiscus</taxon>
    </lineage>
</organism>
<evidence type="ECO:0000313" key="1">
    <source>
        <dbReference type="EMBL" id="KAK8984122.1"/>
    </source>
</evidence>
<dbReference type="EMBL" id="JBBPBN010000078">
    <property type="protein sequence ID" value="KAK8984122.1"/>
    <property type="molecule type" value="Genomic_DNA"/>
</dbReference>
<protein>
    <submittedName>
        <fullName evidence="1">Uncharacterized protein</fullName>
    </submittedName>
</protein>
<accession>A0ABR2P793</accession>
<dbReference type="InterPro" id="IPR045107">
    <property type="entry name" value="SAC3/GANP/THP3"/>
</dbReference>
<sequence>MVGLNVSDVVSGILGQRNPDAKCLCWKIILCSPDTKNSDQQEQKNQVGQLEAGPWLFSKIMPSAEDNNDDDLAITSHDLSIWKKWVSSLSCTDLTCCLSVVKDANCGNLDEAASGASAILFILSYNIPWKVQKAQLHNLLNLVPADSCLPLLVLSGSYNVEGSDPSSVIVNELGLHDIDKSRVSAFLVVFLAGKQHLEGSTGFFSDEKLREGLKWLANESPLQPVLSCVKTHEFLMSHLSPVLEELGKMSDYEVGPNHCISVFNEALDWLMGEIAAAIKANPMNWPCPETMLLKDFSNELLAVKFFLPSVRWSSAAKIAPLEHALKDCLLPLFPDDIKMVPRWEKILITTDYYLKTAYEILEVGCSPLKSQRTSSNPEPYQVHTPFYTLVQEAAMTSISQKSANKDVNSSQKHGLAITDDVCTTSKPNGNYGKTLAAGTETDRLSQLLEKCNIVQNNISEKLSIYF</sequence>
<dbReference type="Proteomes" id="UP001396334">
    <property type="component" value="Unassembled WGS sequence"/>
</dbReference>
<reference evidence="1 2" key="1">
    <citation type="journal article" date="2024" name="G3 (Bethesda)">
        <title>Genome assembly of Hibiscus sabdariffa L. provides insights into metabolisms of medicinal natural products.</title>
        <authorList>
            <person name="Kim T."/>
        </authorList>
    </citation>
    <scope>NUCLEOTIDE SEQUENCE [LARGE SCALE GENOMIC DNA]</scope>
    <source>
        <strain evidence="1">TK-2024</strain>
        <tissue evidence="1">Old leaves</tissue>
    </source>
</reference>
<gene>
    <name evidence="1" type="ORF">V6N11_029449</name>
</gene>
<dbReference type="PANTHER" id="PTHR12436">
    <property type="entry name" value="80 KDA MCM3-ASSOCIATED PROTEIN"/>
    <property type="match status" value="1"/>
</dbReference>